<accession>A0A5J6Z8Q8</accession>
<name>A0A5J6Z8Q8_9CORY</name>
<proteinExistence type="predicted"/>
<organism evidence="2 3">
    <name type="scientific">Corynebacterium urogenitale</name>
    <dbReference type="NCBI Taxonomy" id="2487892"/>
    <lineage>
        <taxon>Bacteria</taxon>
        <taxon>Bacillati</taxon>
        <taxon>Actinomycetota</taxon>
        <taxon>Actinomycetes</taxon>
        <taxon>Mycobacteriales</taxon>
        <taxon>Corynebacteriaceae</taxon>
        <taxon>Corynebacterium</taxon>
    </lineage>
</organism>
<gene>
    <name evidence="2" type="ORF">CUROG_10000</name>
</gene>
<dbReference type="Proteomes" id="UP000326711">
    <property type="component" value="Chromosome"/>
</dbReference>
<feature type="compositionally biased region" description="Polar residues" evidence="1">
    <location>
        <begin position="90"/>
        <end position="103"/>
    </location>
</feature>
<keyword evidence="3" id="KW-1185">Reference proteome</keyword>
<reference evidence="3" key="1">
    <citation type="submission" date="2019-10" db="EMBL/GenBank/DDBJ databases">
        <title>Complete genome sequence of Corynebacterium urogenitalis DSM 108747, isolated from the genital tract of a cow.</title>
        <authorList>
            <person name="Ruckert C."/>
            <person name="Ballas P."/>
            <person name="Wagener K."/>
            <person name="Drillich M."/>
            <person name="Kaempfer P."/>
            <person name="Busse H.-J."/>
            <person name="Ehling-Schulz M."/>
        </authorList>
    </citation>
    <scope>NUCLEOTIDE SEQUENCE [LARGE SCALE GENOMIC DNA]</scope>
    <source>
        <strain evidence="3">LMM 1652</strain>
    </source>
</reference>
<evidence type="ECO:0000313" key="3">
    <source>
        <dbReference type="Proteomes" id="UP000326711"/>
    </source>
</evidence>
<feature type="region of interest" description="Disordered" evidence="1">
    <location>
        <begin position="90"/>
        <end position="111"/>
    </location>
</feature>
<evidence type="ECO:0000256" key="1">
    <source>
        <dbReference type="SAM" id="MobiDB-lite"/>
    </source>
</evidence>
<evidence type="ECO:0008006" key="4">
    <source>
        <dbReference type="Google" id="ProtNLM"/>
    </source>
</evidence>
<dbReference type="EMBL" id="CP045032">
    <property type="protein sequence ID" value="QFQ03336.1"/>
    <property type="molecule type" value="Genomic_DNA"/>
</dbReference>
<sequence length="338" mass="37785">MAGKSSTEKHRIHTFARAGKLAKLGAGVYMDATTWEQLPRTTQHRARIAAQGLAAPRLITAGASAAALLGLPLENFADRYALEFGRFNSSGPRRTHSASTTRLLSPHHKKHLGTVPAPTIATIDTRHYQELWHPDTPITLRRLLITSPLITCLDLVRWHSLDCGVMALDHGLRNKTFTHADLLDCAKQLRRARGSQRIQQAVRLATPWSESPMESRTKVGMWRRGFPIPLQQVEFYDPSNAFIGRADFYFPSHALVVEYDGKGKYEGEYGIDRESAQLAEYFRQRSLHDGGASIVRLTADANSIEAGLDRIDRRLNQTHASGHLSDLYYRAAGPAWQE</sequence>
<evidence type="ECO:0000313" key="2">
    <source>
        <dbReference type="EMBL" id="QFQ03336.1"/>
    </source>
</evidence>
<dbReference type="AlphaFoldDB" id="A0A5J6Z8Q8"/>
<protein>
    <recommendedName>
        <fullName evidence="4">DUF559 domain-containing protein</fullName>
    </recommendedName>
</protein>
<dbReference type="KEGG" id="cuo:CUROG_10000"/>